<feature type="transmembrane region" description="Helical" evidence="6">
    <location>
        <begin position="246"/>
        <end position="263"/>
    </location>
</feature>
<dbReference type="Proteomes" id="UP000265515">
    <property type="component" value="Unassembled WGS sequence"/>
</dbReference>
<reference evidence="8 9" key="1">
    <citation type="journal article" date="2018" name="Cell">
        <title>The Chara Genome: Secondary Complexity and Implications for Plant Terrestrialization.</title>
        <authorList>
            <person name="Nishiyama T."/>
            <person name="Sakayama H."/>
            <person name="Vries J.D."/>
            <person name="Buschmann H."/>
            <person name="Saint-Marcoux D."/>
            <person name="Ullrich K.K."/>
            <person name="Haas F.B."/>
            <person name="Vanderstraeten L."/>
            <person name="Becker D."/>
            <person name="Lang D."/>
            <person name="Vosolsobe S."/>
            <person name="Rombauts S."/>
            <person name="Wilhelmsson P.K.I."/>
            <person name="Janitza P."/>
            <person name="Kern R."/>
            <person name="Heyl A."/>
            <person name="Rumpler F."/>
            <person name="Villalobos L.I.A.C."/>
            <person name="Clay J.M."/>
            <person name="Skokan R."/>
            <person name="Toyoda A."/>
            <person name="Suzuki Y."/>
            <person name="Kagoshima H."/>
            <person name="Schijlen E."/>
            <person name="Tajeshwar N."/>
            <person name="Catarino B."/>
            <person name="Hetherington A.J."/>
            <person name="Saltykova A."/>
            <person name="Bonnot C."/>
            <person name="Breuninger H."/>
            <person name="Symeonidi A."/>
            <person name="Radhakrishnan G.V."/>
            <person name="Van Nieuwerburgh F."/>
            <person name="Deforce D."/>
            <person name="Chang C."/>
            <person name="Karol K.G."/>
            <person name="Hedrich R."/>
            <person name="Ulvskov P."/>
            <person name="Glockner G."/>
            <person name="Delwiche C.F."/>
            <person name="Petrasek J."/>
            <person name="Van de Peer Y."/>
            <person name="Friml J."/>
            <person name="Beilby M."/>
            <person name="Dolan L."/>
            <person name="Kohara Y."/>
            <person name="Sugano S."/>
            <person name="Fujiyama A."/>
            <person name="Delaux P.-M."/>
            <person name="Quint M."/>
            <person name="TheiBen G."/>
            <person name="Hagemann M."/>
            <person name="Harholt J."/>
            <person name="Dunand C."/>
            <person name="Zachgo S."/>
            <person name="Langdale J."/>
            <person name="Maumus F."/>
            <person name="Straeten D.V.D."/>
            <person name="Gould S.B."/>
            <person name="Rensing S.A."/>
        </authorList>
    </citation>
    <scope>NUCLEOTIDE SEQUENCE [LARGE SCALE GENOMIC DNA]</scope>
    <source>
        <strain evidence="8 9">S276</strain>
    </source>
</reference>
<dbReference type="PANTHER" id="PTHR11132">
    <property type="entry name" value="SOLUTE CARRIER FAMILY 35"/>
    <property type="match status" value="1"/>
</dbReference>
<feature type="domain" description="Sugar phosphate transporter" evidence="7">
    <location>
        <begin position="268"/>
        <end position="385"/>
    </location>
</feature>
<dbReference type="InterPro" id="IPR037185">
    <property type="entry name" value="EmrE-like"/>
</dbReference>
<feature type="region of interest" description="Disordered" evidence="5">
    <location>
        <begin position="97"/>
        <end position="119"/>
    </location>
</feature>
<evidence type="ECO:0000313" key="9">
    <source>
        <dbReference type="Proteomes" id="UP000265515"/>
    </source>
</evidence>
<feature type="transmembrane region" description="Helical" evidence="6">
    <location>
        <begin position="190"/>
        <end position="210"/>
    </location>
</feature>
<feature type="transmembrane region" description="Helical" evidence="6">
    <location>
        <begin position="272"/>
        <end position="293"/>
    </location>
</feature>
<keyword evidence="9" id="KW-1185">Reference proteome</keyword>
<protein>
    <recommendedName>
        <fullName evidence="7">Sugar phosphate transporter domain-containing protein</fullName>
    </recommendedName>
</protein>
<evidence type="ECO:0000313" key="8">
    <source>
        <dbReference type="EMBL" id="GBG62364.1"/>
    </source>
</evidence>
<keyword evidence="4 6" id="KW-0472">Membrane</keyword>
<dbReference type="AlphaFoldDB" id="A0A388JX17"/>
<dbReference type="InterPro" id="IPR004853">
    <property type="entry name" value="Sugar_P_trans_dom"/>
</dbReference>
<dbReference type="OrthoDB" id="6418713at2759"/>
<keyword evidence="2 6" id="KW-0812">Transmembrane</keyword>
<evidence type="ECO:0000256" key="4">
    <source>
        <dbReference type="ARBA" id="ARBA00023136"/>
    </source>
</evidence>
<dbReference type="OMA" id="CIRHAGF"/>
<feature type="compositionally biased region" description="Basic residues" evidence="5">
    <location>
        <begin position="102"/>
        <end position="111"/>
    </location>
</feature>
<evidence type="ECO:0000259" key="7">
    <source>
        <dbReference type="Pfam" id="PF03151"/>
    </source>
</evidence>
<dbReference type="GO" id="GO:0016020">
    <property type="term" value="C:membrane"/>
    <property type="evidence" value="ECO:0007669"/>
    <property type="project" value="UniProtKB-SubCell"/>
</dbReference>
<organism evidence="8 9">
    <name type="scientific">Chara braunii</name>
    <name type="common">Braun's stonewort</name>
    <dbReference type="NCBI Taxonomy" id="69332"/>
    <lineage>
        <taxon>Eukaryota</taxon>
        <taxon>Viridiplantae</taxon>
        <taxon>Streptophyta</taxon>
        <taxon>Charophyceae</taxon>
        <taxon>Charales</taxon>
        <taxon>Characeae</taxon>
        <taxon>Chara</taxon>
    </lineage>
</organism>
<evidence type="ECO:0000256" key="6">
    <source>
        <dbReference type="SAM" id="Phobius"/>
    </source>
</evidence>
<evidence type="ECO:0000256" key="3">
    <source>
        <dbReference type="ARBA" id="ARBA00022989"/>
    </source>
</evidence>
<accession>A0A388JX17</accession>
<comment type="caution">
    <text evidence="8">The sequence shown here is derived from an EMBL/GenBank/DDBJ whole genome shotgun (WGS) entry which is preliminary data.</text>
</comment>
<sequence>MAGIARMAAIGQPHVGVGGSECLASSRSRLRLRRGCSADRDLYSSIFSLSNSPAQAALDVSGPLSLSPALPTRCALATTPRLGQSVFLGRSFRESQSDDVKGKKKAGRTVPRKGGEGRISRVGVTPVASAAAAADAAADSGTGATEALPEADDANAAATPEKKIASTLMLGALFGLWYLFNIYFNIYNKQLLRILPLAVAHLLGNMLTNVSLGKVSVSFTHTIKALEPFFTVLLSALFLGEFPKPLVLASLVPIVGGVGLASISEEKALDNINLFSIITILACVLVLPIAFFTEGIRLTPAAISAAGLDVGQILTRTLIASICFHAYQQVSYMILAKVNPVTHSVGNCVKRVVVIVSSVIFFQTPVSPVNALGTAIALMGVFLYSRVKAAAKPKKA</sequence>
<dbReference type="Pfam" id="PF03151">
    <property type="entry name" value="TPT"/>
    <property type="match status" value="2"/>
</dbReference>
<feature type="transmembrane region" description="Helical" evidence="6">
    <location>
        <begin position="370"/>
        <end position="387"/>
    </location>
</feature>
<evidence type="ECO:0000256" key="1">
    <source>
        <dbReference type="ARBA" id="ARBA00004141"/>
    </source>
</evidence>
<feature type="transmembrane region" description="Helical" evidence="6">
    <location>
        <begin position="164"/>
        <end position="184"/>
    </location>
</feature>
<dbReference type="Gramene" id="GBG62364">
    <property type="protein sequence ID" value="GBG62364"/>
    <property type="gene ID" value="CBR_g30318"/>
</dbReference>
<keyword evidence="3 6" id="KW-1133">Transmembrane helix</keyword>
<evidence type="ECO:0000256" key="2">
    <source>
        <dbReference type="ARBA" id="ARBA00022692"/>
    </source>
</evidence>
<evidence type="ECO:0000256" key="5">
    <source>
        <dbReference type="SAM" id="MobiDB-lite"/>
    </source>
</evidence>
<dbReference type="SUPFAM" id="SSF103481">
    <property type="entry name" value="Multidrug resistance efflux transporter EmrE"/>
    <property type="match status" value="1"/>
</dbReference>
<dbReference type="EMBL" id="BFEA01000028">
    <property type="protein sequence ID" value="GBG62364.1"/>
    <property type="molecule type" value="Genomic_DNA"/>
</dbReference>
<proteinExistence type="predicted"/>
<gene>
    <name evidence="8" type="ORF">CBR_g30318</name>
</gene>
<feature type="domain" description="Sugar phosphate transporter" evidence="7">
    <location>
        <begin position="193"/>
        <end position="265"/>
    </location>
</feature>
<comment type="subcellular location">
    <subcellularLocation>
        <location evidence="1">Membrane</location>
        <topology evidence="1">Multi-pass membrane protein</topology>
    </subcellularLocation>
</comment>
<name>A0A388JX17_CHABU</name>
<dbReference type="InterPro" id="IPR050186">
    <property type="entry name" value="TPT_transporter"/>
</dbReference>